<sequence>MSVEQVRQVLAQCQAGTLVEIIPVSIDTQGHVIEALRQKRLAGEHLAVVNLCDGTELDGYPGVSVVNSLQKCRIPYSGSDAEFYEGTTSKPVLKRKLIANNVATSPFVEIRPGAEIDDIQACEQIMSWPMIIKPSISYASMNISDKSVVHSREEALAQTKAMIAAAPDGVFVESFLGGREFTALCTGDARVGVKVYPIAERVFNAILKHEQRILAFDRYWDGYDLDGSKPPPDAPSLYWYDRAPADWQEELQDLARRAYIACGGNGYGRVDIRTRSLHKPDAFVLEVNANCGLSFGAGSSSLGEILHLAGTPPTDFCRSLIEFALIRST</sequence>
<dbReference type="Gene3D" id="3.30.470.20">
    <property type="entry name" value="ATP-grasp fold, B domain"/>
    <property type="match status" value="1"/>
</dbReference>
<evidence type="ECO:0000313" key="6">
    <source>
        <dbReference type="Proteomes" id="UP001527925"/>
    </source>
</evidence>
<feature type="domain" description="ATP-grasp" evidence="4">
    <location>
        <begin position="94"/>
        <end position="322"/>
    </location>
</feature>
<dbReference type="PANTHER" id="PTHR23132:SF23">
    <property type="entry name" value="D-ALANINE--D-ALANINE LIGASE B"/>
    <property type="match status" value="1"/>
</dbReference>
<dbReference type="PROSITE" id="PS50975">
    <property type="entry name" value="ATP_GRASP"/>
    <property type="match status" value="1"/>
</dbReference>
<dbReference type="PANTHER" id="PTHR23132">
    <property type="entry name" value="D-ALANINE--D-ALANINE LIGASE"/>
    <property type="match status" value="1"/>
</dbReference>
<dbReference type="EMBL" id="JADGIZ020000040">
    <property type="protein sequence ID" value="KAL2913840.1"/>
    <property type="molecule type" value="Genomic_DNA"/>
</dbReference>
<keyword evidence="2" id="KW-0436">Ligase</keyword>
<protein>
    <recommendedName>
        <fullName evidence="4">ATP-grasp domain-containing protein</fullName>
    </recommendedName>
</protein>
<accession>A0ABR4N2V4</accession>
<evidence type="ECO:0000256" key="1">
    <source>
        <dbReference type="ARBA" id="ARBA00010871"/>
    </source>
</evidence>
<keyword evidence="6" id="KW-1185">Reference proteome</keyword>
<dbReference type="InterPro" id="IPR011095">
    <property type="entry name" value="Dala_Dala_lig_C"/>
</dbReference>
<evidence type="ECO:0000313" key="5">
    <source>
        <dbReference type="EMBL" id="KAL2913840.1"/>
    </source>
</evidence>
<gene>
    <name evidence="5" type="ORF">HK105_206574</name>
</gene>
<organism evidence="5 6">
    <name type="scientific">Polyrhizophydium stewartii</name>
    <dbReference type="NCBI Taxonomy" id="2732419"/>
    <lineage>
        <taxon>Eukaryota</taxon>
        <taxon>Fungi</taxon>
        <taxon>Fungi incertae sedis</taxon>
        <taxon>Chytridiomycota</taxon>
        <taxon>Chytridiomycota incertae sedis</taxon>
        <taxon>Chytridiomycetes</taxon>
        <taxon>Rhizophydiales</taxon>
        <taxon>Rhizophydiales incertae sedis</taxon>
        <taxon>Polyrhizophydium</taxon>
    </lineage>
</organism>
<dbReference type="Proteomes" id="UP001527925">
    <property type="component" value="Unassembled WGS sequence"/>
</dbReference>
<dbReference type="Pfam" id="PF07478">
    <property type="entry name" value="Dala_Dala_lig_C"/>
    <property type="match status" value="1"/>
</dbReference>
<proteinExistence type="inferred from homology"/>
<evidence type="ECO:0000259" key="4">
    <source>
        <dbReference type="PROSITE" id="PS50975"/>
    </source>
</evidence>
<keyword evidence="3" id="KW-0067">ATP-binding</keyword>
<name>A0ABR4N2V4_9FUNG</name>
<dbReference type="SUPFAM" id="SSF56059">
    <property type="entry name" value="Glutathione synthetase ATP-binding domain-like"/>
    <property type="match status" value="1"/>
</dbReference>
<reference evidence="5 6" key="1">
    <citation type="submission" date="2023-09" db="EMBL/GenBank/DDBJ databases">
        <title>Pangenome analysis of Batrachochytrium dendrobatidis and related Chytrids.</title>
        <authorList>
            <person name="Yacoub M.N."/>
            <person name="Stajich J.E."/>
            <person name="James T.Y."/>
        </authorList>
    </citation>
    <scope>NUCLEOTIDE SEQUENCE [LARGE SCALE GENOMIC DNA]</scope>
    <source>
        <strain evidence="5 6">JEL0888</strain>
    </source>
</reference>
<evidence type="ECO:0000256" key="3">
    <source>
        <dbReference type="PROSITE-ProRule" id="PRU00409"/>
    </source>
</evidence>
<comment type="caution">
    <text evidence="5">The sequence shown here is derived from an EMBL/GenBank/DDBJ whole genome shotgun (WGS) entry which is preliminary data.</text>
</comment>
<evidence type="ECO:0000256" key="2">
    <source>
        <dbReference type="ARBA" id="ARBA00022598"/>
    </source>
</evidence>
<dbReference type="InterPro" id="IPR011761">
    <property type="entry name" value="ATP-grasp"/>
</dbReference>
<keyword evidence="3" id="KW-0547">Nucleotide-binding</keyword>
<comment type="similarity">
    <text evidence="1">Belongs to the D-alanine--D-alanine ligase family.</text>
</comment>